<dbReference type="GO" id="GO:0005524">
    <property type="term" value="F:ATP binding"/>
    <property type="evidence" value="ECO:0007669"/>
    <property type="project" value="UniProtKB-KW"/>
</dbReference>
<dbReference type="Gene3D" id="1.20.5.1930">
    <property type="match status" value="1"/>
</dbReference>
<evidence type="ECO:0000256" key="6">
    <source>
        <dbReference type="ARBA" id="ARBA00022777"/>
    </source>
</evidence>
<feature type="transmembrane region" description="Helical" evidence="9">
    <location>
        <begin position="135"/>
        <end position="165"/>
    </location>
</feature>
<evidence type="ECO:0000256" key="3">
    <source>
        <dbReference type="ARBA" id="ARBA00022553"/>
    </source>
</evidence>
<evidence type="ECO:0000256" key="9">
    <source>
        <dbReference type="SAM" id="Phobius"/>
    </source>
</evidence>
<dbReference type="EMBL" id="BOPF01000058">
    <property type="protein sequence ID" value="GIJ51950.1"/>
    <property type="molecule type" value="Genomic_DNA"/>
</dbReference>
<keyword evidence="9" id="KW-0472">Membrane</keyword>
<evidence type="ECO:0000313" key="11">
    <source>
        <dbReference type="EMBL" id="GIJ51950.1"/>
    </source>
</evidence>
<gene>
    <name evidence="11" type="ORF">Val02_88360</name>
</gene>
<feature type="transmembrane region" description="Helical" evidence="9">
    <location>
        <begin position="89"/>
        <end position="115"/>
    </location>
</feature>
<keyword evidence="6 11" id="KW-0418">Kinase</keyword>
<comment type="caution">
    <text evidence="11">The sequence shown here is derived from an EMBL/GenBank/DDBJ whole genome shotgun (WGS) entry which is preliminary data.</text>
</comment>
<keyword evidence="9" id="KW-1133">Transmembrane helix</keyword>
<dbReference type="InterPro" id="IPR036890">
    <property type="entry name" value="HATPase_C_sf"/>
</dbReference>
<proteinExistence type="predicted"/>
<dbReference type="GO" id="GO:0016020">
    <property type="term" value="C:membrane"/>
    <property type="evidence" value="ECO:0007669"/>
    <property type="project" value="InterPro"/>
</dbReference>
<dbReference type="RefSeq" id="WP_203905345.1">
    <property type="nucleotide sequence ID" value="NZ_BOPF01000058.1"/>
</dbReference>
<reference evidence="11" key="1">
    <citation type="submission" date="2021-01" db="EMBL/GenBank/DDBJ databases">
        <title>Whole genome shotgun sequence of Virgisporangium aliadipatigenens NBRC 105644.</title>
        <authorList>
            <person name="Komaki H."/>
            <person name="Tamura T."/>
        </authorList>
    </citation>
    <scope>NUCLEOTIDE SEQUENCE</scope>
    <source>
        <strain evidence="11">NBRC 105644</strain>
    </source>
</reference>
<keyword evidence="3" id="KW-0597">Phosphoprotein</keyword>
<evidence type="ECO:0000256" key="4">
    <source>
        <dbReference type="ARBA" id="ARBA00022679"/>
    </source>
</evidence>
<evidence type="ECO:0000256" key="8">
    <source>
        <dbReference type="ARBA" id="ARBA00023012"/>
    </source>
</evidence>
<dbReference type="InterPro" id="IPR011712">
    <property type="entry name" value="Sig_transdc_His_kin_sub3_dim/P"/>
</dbReference>
<dbReference type="EC" id="2.7.13.3" evidence="2"/>
<evidence type="ECO:0000313" key="12">
    <source>
        <dbReference type="Proteomes" id="UP000619260"/>
    </source>
</evidence>
<evidence type="ECO:0000256" key="5">
    <source>
        <dbReference type="ARBA" id="ARBA00022741"/>
    </source>
</evidence>
<keyword evidence="4" id="KW-0808">Transferase</keyword>
<evidence type="ECO:0000256" key="7">
    <source>
        <dbReference type="ARBA" id="ARBA00022840"/>
    </source>
</evidence>
<sequence length="383" mass="39927">MTRLRDAVRLPPRALLSTLWPVRALAYVLTGAVSGAVTLVWIVLTSVGAPALAAPFISVERHRLALLGCAPPAAPRVRHRYTDPVAWRAFAYLVLHATALLLLDAAAVAVAFWPVLLIGGGTFTRAAGGGDAVDVWAGVVVGVLVLLAVVVVAVLAVYVVMLAALAHAELARLLLAPPDDAVARSRSRLVDAFESERRRIERDLHDGAQQRLLELGLTLVAAELELDDDPAAAKPLLRKASGQAKAALAELRELVRGIHPRVLTDLGLAAAVAELADRASVPTTVDVVLPARPPSTVESAAYFVVAEALANVRHAAAERVTVTARRLGPALVVRVRDDGTGGADPAKGTGLTGLADRVAAHGGTLRLSSPAGGPTVLTVTLPW</sequence>
<keyword evidence="9" id="KW-0812">Transmembrane</keyword>
<keyword evidence="12" id="KW-1185">Reference proteome</keyword>
<dbReference type="PANTHER" id="PTHR24421">
    <property type="entry name" value="NITRATE/NITRITE SENSOR PROTEIN NARX-RELATED"/>
    <property type="match status" value="1"/>
</dbReference>
<feature type="domain" description="Signal transduction histidine kinase subgroup 3 dimerisation and phosphoacceptor" evidence="10">
    <location>
        <begin position="196"/>
        <end position="263"/>
    </location>
</feature>
<dbReference type="GO" id="GO:0046983">
    <property type="term" value="F:protein dimerization activity"/>
    <property type="evidence" value="ECO:0007669"/>
    <property type="project" value="InterPro"/>
</dbReference>
<dbReference type="Proteomes" id="UP000619260">
    <property type="component" value="Unassembled WGS sequence"/>
</dbReference>
<dbReference type="Pfam" id="PF07730">
    <property type="entry name" value="HisKA_3"/>
    <property type="match status" value="1"/>
</dbReference>
<organism evidence="11 12">
    <name type="scientific">Virgisporangium aliadipatigenens</name>
    <dbReference type="NCBI Taxonomy" id="741659"/>
    <lineage>
        <taxon>Bacteria</taxon>
        <taxon>Bacillati</taxon>
        <taxon>Actinomycetota</taxon>
        <taxon>Actinomycetes</taxon>
        <taxon>Micromonosporales</taxon>
        <taxon>Micromonosporaceae</taxon>
        <taxon>Virgisporangium</taxon>
    </lineage>
</organism>
<evidence type="ECO:0000256" key="1">
    <source>
        <dbReference type="ARBA" id="ARBA00000085"/>
    </source>
</evidence>
<keyword evidence="8" id="KW-0902">Two-component regulatory system</keyword>
<evidence type="ECO:0000256" key="2">
    <source>
        <dbReference type="ARBA" id="ARBA00012438"/>
    </source>
</evidence>
<dbReference type="CDD" id="cd16917">
    <property type="entry name" value="HATPase_UhpB-NarQ-NarX-like"/>
    <property type="match status" value="1"/>
</dbReference>
<keyword evidence="5" id="KW-0547">Nucleotide-binding</keyword>
<keyword evidence="7" id="KW-0067">ATP-binding</keyword>
<dbReference type="GO" id="GO:0000155">
    <property type="term" value="F:phosphorelay sensor kinase activity"/>
    <property type="evidence" value="ECO:0007669"/>
    <property type="project" value="InterPro"/>
</dbReference>
<dbReference type="PANTHER" id="PTHR24421:SF10">
    <property type="entry name" value="NITRATE_NITRITE SENSOR PROTEIN NARQ"/>
    <property type="match status" value="1"/>
</dbReference>
<comment type="catalytic activity">
    <reaction evidence="1">
        <text>ATP + protein L-histidine = ADP + protein N-phospho-L-histidine.</text>
        <dbReference type="EC" id="2.7.13.3"/>
    </reaction>
</comment>
<name>A0A8J3YYC4_9ACTN</name>
<dbReference type="AlphaFoldDB" id="A0A8J3YYC4"/>
<accession>A0A8J3YYC4</accession>
<protein>
    <recommendedName>
        <fullName evidence="2">histidine kinase</fullName>
        <ecNumber evidence="2">2.7.13.3</ecNumber>
    </recommendedName>
</protein>
<dbReference type="SUPFAM" id="SSF55874">
    <property type="entry name" value="ATPase domain of HSP90 chaperone/DNA topoisomerase II/histidine kinase"/>
    <property type="match status" value="1"/>
</dbReference>
<dbReference type="InterPro" id="IPR050482">
    <property type="entry name" value="Sensor_HK_TwoCompSys"/>
</dbReference>
<dbReference type="Gene3D" id="3.30.565.10">
    <property type="entry name" value="Histidine kinase-like ATPase, C-terminal domain"/>
    <property type="match status" value="1"/>
</dbReference>
<evidence type="ECO:0000259" key="10">
    <source>
        <dbReference type="Pfam" id="PF07730"/>
    </source>
</evidence>